<sequence length="183" mass="20677">MKLHYAELTDASSLRHWFDSILPDEVYNLAAQSHVAVSFEIPDYSADVVATGALRLLEAVRSHIATIGRSHIKEAYGLFACNGILFHYESPRRGENFVTRKITRAMGRIKIGLQSKLFFGNLVASRDWGFAGDYVEAMWLMLQQEKPNDYVVATEESLSVEEFLVFILVSLTKLNSKVLQPFC</sequence>
<dbReference type="Pfam" id="PF16363">
    <property type="entry name" value="GDP_Man_Dehyd"/>
    <property type="match status" value="2"/>
</dbReference>
<protein>
    <recommendedName>
        <fullName evidence="3">GDP-mannose 4,6-dehydratase</fullName>
        <ecNumber evidence="3">4.2.1.47</ecNumber>
    </recommendedName>
</protein>
<feature type="domain" description="NAD(P)-binding" evidence="5">
    <location>
        <begin position="1"/>
        <end position="63"/>
    </location>
</feature>
<evidence type="ECO:0000313" key="6">
    <source>
        <dbReference type="EMBL" id="KAF9618396.1"/>
    </source>
</evidence>
<dbReference type="GO" id="GO:0042351">
    <property type="term" value="P:'de novo' GDP-L-fucose biosynthetic process"/>
    <property type="evidence" value="ECO:0007669"/>
    <property type="project" value="TreeGrafter"/>
</dbReference>
<dbReference type="SUPFAM" id="SSF51735">
    <property type="entry name" value="NAD(P)-binding Rossmann-fold domains"/>
    <property type="match status" value="1"/>
</dbReference>
<evidence type="ECO:0000259" key="5">
    <source>
        <dbReference type="Pfam" id="PF16363"/>
    </source>
</evidence>
<accession>A0A835IIH1</accession>
<comment type="similarity">
    <text evidence="2">Belongs to the NAD(P)-dependent epimerase/dehydratase family. GDP-mannose 4,6-dehydratase subfamily.</text>
</comment>
<organism evidence="6 7">
    <name type="scientific">Coptis chinensis</name>
    <dbReference type="NCBI Taxonomy" id="261450"/>
    <lineage>
        <taxon>Eukaryota</taxon>
        <taxon>Viridiplantae</taxon>
        <taxon>Streptophyta</taxon>
        <taxon>Embryophyta</taxon>
        <taxon>Tracheophyta</taxon>
        <taxon>Spermatophyta</taxon>
        <taxon>Magnoliopsida</taxon>
        <taxon>Ranunculales</taxon>
        <taxon>Ranunculaceae</taxon>
        <taxon>Coptidoideae</taxon>
        <taxon>Coptis</taxon>
    </lineage>
</organism>
<keyword evidence="4" id="KW-0456">Lyase</keyword>
<dbReference type="Proteomes" id="UP000631114">
    <property type="component" value="Unassembled WGS sequence"/>
</dbReference>
<dbReference type="InterPro" id="IPR016040">
    <property type="entry name" value="NAD(P)-bd_dom"/>
</dbReference>
<comment type="caution">
    <text evidence="6">The sequence shown here is derived from an EMBL/GenBank/DDBJ whole genome shotgun (WGS) entry which is preliminary data.</text>
</comment>
<dbReference type="EC" id="4.2.1.47" evidence="3"/>
<evidence type="ECO:0000313" key="7">
    <source>
        <dbReference type="Proteomes" id="UP000631114"/>
    </source>
</evidence>
<reference evidence="6 7" key="1">
    <citation type="submission" date="2020-10" db="EMBL/GenBank/DDBJ databases">
        <title>The Coptis chinensis genome and diversification of protoberbering-type alkaloids.</title>
        <authorList>
            <person name="Wang B."/>
            <person name="Shu S."/>
            <person name="Song C."/>
            <person name="Liu Y."/>
        </authorList>
    </citation>
    <scope>NUCLEOTIDE SEQUENCE [LARGE SCALE GENOMIC DNA]</scope>
    <source>
        <strain evidence="6">HL-2020</strain>
        <tissue evidence="6">Leaf</tissue>
    </source>
</reference>
<dbReference type="Gene3D" id="3.40.50.720">
    <property type="entry name" value="NAD(P)-binding Rossmann-like Domain"/>
    <property type="match status" value="2"/>
</dbReference>
<dbReference type="InterPro" id="IPR036291">
    <property type="entry name" value="NAD(P)-bd_dom_sf"/>
</dbReference>
<dbReference type="Gene3D" id="3.90.25.10">
    <property type="entry name" value="UDP-galactose 4-epimerase, domain 1"/>
    <property type="match status" value="1"/>
</dbReference>
<dbReference type="InterPro" id="IPR006368">
    <property type="entry name" value="GDP_Man_deHydtase"/>
</dbReference>
<feature type="domain" description="NAD(P)-binding" evidence="5">
    <location>
        <begin position="71"/>
        <end position="167"/>
    </location>
</feature>
<gene>
    <name evidence="6" type="ORF">IFM89_001119</name>
</gene>
<evidence type="ECO:0000256" key="3">
    <source>
        <dbReference type="ARBA" id="ARBA00011989"/>
    </source>
</evidence>
<proteinExistence type="inferred from homology"/>
<name>A0A835IIH1_9MAGN</name>
<keyword evidence="7" id="KW-1185">Reference proteome</keyword>
<dbReference type="OrthoDB" id="10253554at2759"/>
<dbReference type="AlphaFoldDB" id="A0A835IIH1"/>
<dbReference type="EMBL" id="JADFTS010000002">
    <property type="protein sequence ID" value="KAF9618396.1"/>
    <property type="molecule type" value="Genomic_DNA"/>
</dbReference>
<evidence type="ECO:0000256" key="4">
    <source>
        <dbReference type="ARBA" id="ARBA00023239"/>
    </source>
</evidence>
<dbReference type="GO" id="GO:0008446">
    <property type="term" value="F:GDP-mannose 4,6-dehydratase activity"/>
    <property type="evidence" value="ECO:0007669"/>
    <property type="project" value="UniProtKB-EC"/>
</dbReference>
<evidence type="ECO:0000256" key="1">
    <source>
        <dbReference type="ARBA" id="ARBA00001937"/>
    </source>
</evidence>
<comment type="cofactor">
    <cofactor evidence="1">
        <name>NADP(+)</name>
        <dbReference type="ChEBI" id="CHEBI:58349"/>
    </cofactor>
</comment>
<dbReference type="PANTHER" id="PTHR43715">
    <property type="entry name" value="GDP-MANNOSE 4,6-DEHYDRATASE"/>
    <property type="match status" value="1"/>
</dbReference>
<dbReference type="PANTHER" id="PTHR43715:SF1">
    <property type="entry name" value="GDP-MANNOSE 4,6 DEHYDRATASE"/>
    <property type="match status" value="1"/>
</dbReference>
<evidence type="ECO:0000256" key="2">
    <source>
        <dbReference type="ARBA" id="ARBA00009263"/>
    </source>
</evidence>